<organism evidence="2 3">
    <name type="scientific">Paxillus rubicundulus Ve08.2h10</name>
    <dbReference type="NCBI Taxonomy" id="930991"/>
    <lineage>
        <taxon>Eukaryota</taxon>
        <taxon>Fungi</taxon>
        <taxon>Dikarya</taxon>
        <taxon>Basidiomycota</taxon>
        <taxon>Agaricomycotina</taxon>
        <taxon>Agaricomycetes</taxon>
        <taxon>Agaricomycetidae</taxon>
        <taxon>Boletales</taxon>
        <taxon>Paxilineae</taxon>
        <taxon>Paxillaceae</taxon>
        <taxon>Paxillus</taxon>
    </lineage>
</organism>
<dbReference type="HOGENOM" id="CLU_2159188_0_0_1"/>
<sequence>MASTFRFSPTLTTGSSESANADGGTGAASEELIGTRRFASERRRNNSRATGLTGPVDPVLLVPLTLLLRPDGPLVLSLPRASVPKPTFLNFTVFISFKNAAILSEGTFTVG</sequence>
<accession>A0A0D0E5D8</accession>
<evidence type="ECO:0000313" key="2">
    <source>
        <dbReference type="EMBL" id="KIK96564.1"/>
    </source>
</evidence>
<dbReference type="Proteomes" id="UP000054538">
    <property type="component" value="Unassembled WGS sequence"/>
</dbReference>
<dbReference type="InParanoid" id="A0A0D0E5D8"/>
<feature type="compositionally biased region" description="Polar residues" evidence="1">
    <location>
        <begin position="1"/>
        <end position="19"/>
    </location>
</feature>
<evidence type="ECO:0000313" key="3">
    <source>
        <dbReference type="Proteomes" id="UP000054538"/>
    </source>
</evidence>
<proteinExistence type="predicted"/>
<gene>
    <name evidence="2" type="ORF">PAXRUDRAFT_825796</name>
</gene>
<dbReference type="AlphaFoldDB" id="A0A0D0E5D8"/>
<evidence type="ECO:0000256" key="1">
    <source>
        <dbReference type="SAM" id="MobiDB-lite"/>
    </source>
</evidence>
<protein>
    <submittedName>
        <fullName evidence="2">Uncharacterized protein</fullName>
    </submittedName>
</protein>
<dbReference type="EMBL" id="KN824979">
    <property type="protein sequence ID" value="KIK96564.1"/>
    <property type="molecule type" value="Genomic_DNA"/>
</dbReference>
<name>A0A0D0E5D8_9AGAM</name>
<reference evidence="3" key="2">
    <citation type="submission" date="2015-01" db="EMBL/GenBank/DDBJ databases">
        <title>Evolutionary Origins and Diversification of the Mycorrhizal Mutualists.</title>
        <authorList>
            <consortium name="DOE Joint Genome Institute"/>
            <consortium name="Mycorrhizal Genomics Consortium"/>
            <person name="Kohler A."/>
            <person name="Kuo A."/>
            <person name="Nagy L.G."/>
            <person name="Floudas D."/>
            <person name="Copeland A."/>
            <person name="Barry K.W."/>
            <person name="Cichocki N."/>
            <person name="Veneault-Fourrey C."/>
            <person name="LaButti K."/>
            <person name="Lindquist E.A."/>
            <person name="Lipzen A."/>
            <person name="Lundell T."/>
            <person name="Morin E."/>
            <person name="Murat C."/>
            <person name="Riley R."/>
            <person name="Ohm R."/>
            <person name="Sun H."/>
            <person name="Tunlid A."/>
            <person name="Henrissat B."/>
            <person name="Grigoriev I.V."/>
            <person name="Hibbett D.S."/>
            <person name="Martin F."/>
        </authorList>
    </citation>
    <scope>NUCLEOTIDE SEQUENCE [LARGE SCALE GENOMIC DNA]</scope>
    <source>
        <strain evidence="3">Ve08.2h10</strain>
    </source>
</reference>
<reference evidence="2 3" key="1">
    <citation type="submission" date="2014-04" db="EMBL/GenBank/DDBJ databases">
        <authorList>
            <consortium name="DOE Joint Genome Institute"/>
            <person name="Kuo A."/>
            <person name="Kohler A."/>
            <person name="Jargeat P."/>
            <person name="Nagy L.G."/>
            <person name="Floudas D."/>
            <person name="Copeland A."/>
            <person name="Barry K.W."/>
            <person name="Cichocki N."/>
            <person name="Veneault-Fourrey C."/>
            <person name="LaButti K."/>
            <person name="Lindquist E.A."/>
            <person name="Lipzen A."/>
            <person name="Lundell T."/>
            <person name="Morin E."/>
            <person name="Murat C."/>
            <person name="Sun H."/>
            <person name="Tunlid A."/>
            <person name="Henrissat B."/>
            <person name="Grigoriev I.V."/>
            <person name="Hibbett D.S."/>
            <person name="Martin F."/>
            <person name="Nordberg H.P."/>
            <person name="Cantor M.N."/>
            <person name="Hua S.X."/>
        </authorList>
    </citation>
    <scope>NUCLEOTIDE SEQUENCE [LARGE SCALE GENOMIC DNA]</scope>
    <source>
        <strain evidence="2 3">Ve08.2h10</strain>
    </source>
</reference>
<feature type="region of interest" description="Disordered" evidence="1">
    <location>
        <begin position="1"/>
        <end position="52"/>
    </location>
</feature>
<keyword evidence="3" id="KW-1185">Reference proteome</keyword>